<dbReference type="EMBL" id="FOZW01000003">
    <property type="protein sequence ID" value="SFS65357.1"/>
    <property type="molecule type" value="Genomic_DNA"/>
</dbReference>
<name>A0A1I6RKX1_9RHOB</name>
<protein>
    <submittedName>
        <fullName evidence="2">GSCFA family protein</fullName>
    </submittedName>
</protein>
<reference evidence="3" key="1">
    <citation type="submission" date="2016-10" db="EMBL/GenBank/DDBJ databases">
        <authorList>
            <person name="Varghese N."/>
            <person name="Submissions S."/>
        </authorList>
    </citation>
    <scope>NUCLEOTIDE SEQUENCE [LARGE SCALE GENOMIC DNA]</scope>
    <source>
        <strain evidence="3">DSM 26894</strain>
    </source>
</reference>
<gene>
    <name evidence="2" type="ORF">SAMN04488050_103170</name>
</gene>
<dbReference type="InterPro" id="IPR014982">
    <property type="entry name" value="GSCFA"/>
</dbReference>
<dbReference type="Pfam" id="PF08885">
    <property type="entry name" value="GSCFA"/>
    <property type="match status" value="1"/>
</dbReference>
<dbReference type="Proteomes" id="UP000199392">
    <property type="component" value="Unassembled WGS sequence"/>
</dbReference>
<evidence type="ECO:0000313" key="2">
    <source>
        <dbReference type="EMBL" id="SFS65357.1"/>
    </source>
</evidence>
<dbReference type="STRING" id="311180.SAMN04488050_103170"/>
<dbReference type="OrthoDB" id="369216at2"/>
<dbReference type="RefSeq" id="WP_092430772.1">
    <property type="nucleotide sequence ID" value="NZ_FNCL01000022.1"/>
</dbReference>
<sequence>MSNPYESLPDQNFWKTGVFAARDAIEPRVSKVFHIAPSDRIMTAGSCFAQNVALHLRKRDDISFYTAEPLREGEPVFSARYGNIYTAHQLLQIFDECMSGDVDPECAIRRRDGRFVDINRPYMEKDGFARAQDVLEARRSHLEAVRLAFSQADILIFTLGLTEAWVSPGGDRVFPICPGVYSDDAARAFEFKNYSFSEIRQAMESFLEKLTALNPHVKVLLTVSPVPLTATYTEDHVLVATMHSKSVLRVICSEMVQAHDAVFYFPSYEMISNAYVGATAYAPENLREVDPAAIEKVMTFFEKLYLDEGSGTRGAADPFGEAAEAICEDVEIERSVGF</sequence>
<evidence type="ECO:0000313" key="3">
    <source>
        <dbReference type="Proteomes" id="UP000199392"/>
    </source>
</evidence>
<feature type="domain" description="GSCFA" evidence="1">
    <location>
        <begin position="40"/>
        <end position="301"/>
    </location>
</feature>
<organism evidence="2 3">
    <name type="scientific">Alloyangia pacifica</name>
    <dbReference type="NCBI Taxonomy" id="311180"/>
    <lineage>
        <taxon>Bacteria</taxon>
        <taxon>Pseudomonadati</taxon>
        <taxon>Pseudomonadota</taxon>
        <taxon>Alphaproteobacteria</taxon>
        <taxon>Rhodobacterales</taxon>
        <taxon>Roseobacteraceae</taxon>
        <taxon>Alloyangia</taxon>
    </lineage>
</organism>
<accession>A0A1I6RKX1</accession>
<keyword evidence="3" id="KW-1185">Reference proteome</keyword>
<dbReference type="AlphaFoldDB" id="A0A1I6RKX1"/>
<proteinExistence type="predicted"/>
<evidence type="ECO:0000259" key="1">
    <source>
        <dbReference type="Pfam" id="PF08885"/>
    </source>
</evidence>